<organism evidence="1 2">
    <name type="scientific">Catharanthus roseus</name>
    <name type="common">Madagascar periwinkle</name>
    <name type="synonym">Vinca rosea</name>
    <dbReference type="NCBI Taxonomy" id="4058"/>
    <lineage>
        <taxon>Eukaryota</taxon>
        <taxon>Viridiplantae</taxon>
        <taxon>Streptophyta</taxon>
        <taxon>Embryophyta</taxon>
        <taxon>Tracheophyta</taxon>
        <taxon>Spermatophyta</taxon>
        <taxon>Magnoliopsida</taxon>
        <taxon>eudicotyledons</taxon>
        <taxon>Gunneridae</taxon>
        <taxon>Pentapetalae</taxon>
        <taxon>asterids</taxon>
        <taxon>lamiids</taxon>
        <taxon>Gentianales</taxon>
        <taxon>Apocynaceae</taxon>
        <taxon>Rauvolfioideae</taxon>
        <taxon>Vinceae</taxon>
        <taxon>Catharanthinae</taxon>
        <taxon>Catharanthus</taxon>
    </lineage>
</organism>
<sequence length="230" mass="25722">MKERPDRYTQGSMRFNSSYLSLLILAFVFASADAKTLKSELLCRQCSACDTNECPPSESYPHMTAYDDSLIASALQSDYVSSKDTGVYSVPNITGGKSAKYNAYYGWESTSGSASGYHRFRNYMDKCSDGQSYLTVDKHGKVSLRALNSLDNLAEADWKSIAPPTQYNHREFRFWASHSTGKCLTVFGGKSKKRTVGVADCRFDGSNRGQLFAFRFHYHKAFCCCGIHNI</sequence>
<reference evidence="2" key="1">
    <citation type="journal article" date="2023" name="Nat. Plants">
        <title>Single-cell RNA sequencing provides a high-resolution roadmap for understanding the multicellular compartmentation of specialized metabolism.</title>
        <authorList>
            <person name="Sun S."/>
            <person name="Shen X."/>
            <person name="Li Y."/>
            <person name="Li Y."/>
            <person name="Wang S."/>
            <person name="Li R."/>
            <person name="Zhang H."/>
            <person name="Shen G."/>
            <person name="Guo B."/>
            <person name="Wei J."/>
            <person name="Xu J."/>
            <person name="St-Pierre B."/>
            <person name="Chen S."/>
            <person name="Sun C."/>
        </authorList>
    </citation>
    <scope>NUCLEOTIDE SEQUENCE [LARGE SCALE GENOMIC DNA]</scope>
</reference>
<comment type="caution">
    <text evidence="1">The sequence shown here is derived from an EMBL/GenBank/DDBJ whole genome shotgun (WGS) entry which is preliminary data.</text>
</comment>
<dbReference type="EMBL" id="CM044704">
    <property type="protein sequence ID" value="KAI5670046.1"/>
    <property type="molecule type" value="Genomic_DNA"/>
</dbReference>
<evidence type="ECO:0000313" key="1">
    <source>
        <dbReference type="EMBL" id="KAI5670046.1"/>
    </source>
</evidence>
<protein>
    <submittedName>
        <fullName evidence="1">Uncharacterized protein</fullName>
    </submittedName>
</protein>
<proteinExistence type="predicted"/>
<gene>
    <name evidence="1" type="ORF">M9H77_19899</name>
</gene>
<evidence type="ECO:0000313" key="2">
    <source>
        <dbReference type="Proteomes" id="UP001060085"/>
    </source>
</evidence>
<accession>A0ACC0BBM6</accession>
<dbReference type="Proteomes" id="UP001060085">
    <property type="component" value="Linkage Group LG04"/>
</dbReference>
<keyword evidence="2" id="KW-1185">Reference proteome</keyword>
<name>A0ACC0BBM6_CATRO</name>